<dbReference type="GO" id="GO:1990456">
    <property type="term" value="P:mitochondrion-endoplasmic reticulum membrane tethering"/>
    <property type="evidence" value="ECO:0007669"/>
    <property type="project" value="TreeGrafter"/>
</dbReference>
<feature type="topological domain" description="Cytoplasmic" evidence="8">
    <location>
        <begin position="38"/>
        <end position="295"/>
    </location>
</feature>
<evidence type="ECO:0000256" key="5">
    <source>
        <dbReference type="ARBA" id="ARBA00023055"/>
    </source>
</evidence>
<dbReference type="Pfam" id="PF10296">
    <property type="entry name" value="MMM1"/>
    <property type="match status" value="2"/>
</dbReference>
<dbReference type="HAMAP" id="MF_03103">
    <property type="entry name" value="Mmm1"/>
    <property type="match status" value="1"/>
</dbReference>
<feature type="topological domain" description="Lumenal" evidence="8">
    <location>
        <begin position="1"/>
        <end position="16"/>
    </location>
</feature>
<keyword evidence="3 8" id="KW-0256">Endoplasmic reticulum</keyword>
<name>A0AAD7AFA3_9AGAR</name>
<keyword evidence="5" id="KW-0445">Lipid transport</keyword>
<evidence type="ECO:0000313" key="11">
    <source>
        <dbReference type="EMBL" id="KAJ7357050.1"/>
    </source>
</evidence>
<keyword evidence="7 8" id="KW-0472">Membrane</keyword>
<reference evidence="11" key="1">
    <citation type="submission" date="2023-03" db="EMBL/GenBank/DDBJ databases">
        <title>Massive genome expansion in bonnet fungi (Mycena s.s.) driven by repeated elements and novel gene families across ecological guilds.</title>
        <authorList>
            <consortium name="Lawrence Berkeley National Laboratory"/>
            <person name="Harder C.B."/>
            <person name="Miyauchi S."/>
            <person name="Viragh M."/>
            <person name="Kuo A."/>
            <person name="Thoen E."/>
            <person name="Andreopoulos B."/>
            <person name="Lu D."/>
            <person name="Skrede I."/>
            <person name="Drula E."/>
            <person name="Henrissat B."/>
            <person name="Morin E."/>
            <person name="Kohler A."/>
            <person name="Barry K."/>
            <person name="LaButti K."/>
            <person name="Morin E."/>
            <person name="Salamov A."/>
            <person name="Lipzen A."/>
            <person name="Mereny Z."/>
            <person name="Hegedus B."/>
            <person name="Baldrian P."/>
            <person name="Stursova M."/>
            <person name="Weitz H."/>
            <person name="Taylor A."/>
            <person name="Grigoriev I.V."/>
            <person name="Nagy L.G."/>
            <person name="Martin F."/>
            <person name="Kauserud H."/>
        </authorList>
    </citation>
    <scope>NUCLEOTIDE SEQUENCE</scope>
    <source>
        <strain evidence="11">CBHHK002</strain>
    </source>
</reference>
<dbReference type="InterPro" id="IPR019411">
    <property type="entry name" value="MMM1_dom"/>
</dbReference>
<evidence type="ECO:0000256" key="8">
    <source>
        <dbReference type="HAMAP-Rule" id="MF_03103"/>
    </source>
</evidence>
<dbReference type="GO" id="GO:0008289">
    <property type="term" value="F:lipid binding"/>
    <property type="evidence" value="ECO:0007669"/>
    <property type="project" value="UniProtKB-KW"/>
</dbReference>
<evidence type="ECO:0000256" key="7">
    <source>
        <dbReference type="ARBA" id="ARBA00023136"/>
    </source>
</evidence>
<evidence type="ECO:0000259" key="10">
    <source>
        <dbReference type="PROSITE" id="PS51847"/>
    </source>
</evidence>
<evidence type="ECO:0000256" key="4">
    <source>
        <dbReference type="ARBA" id="ARBA00022989"/>
    </source>
</evidence>
<evidence type="ECO:0000256" key="6">
    <source>
        <dbReference type="ARBA" id="ARBA00023121"/>
    </source>
</evidence>
<dbReference type="InterPro" id="IPR031468">
    <property type="entry name" value="SMP_LBD"/>
</dbReference>
<dbReference type="GO" id="GO:0045040">
    <property type="term" value="P:protein insertion into mitochondrial outer membrane"/>
    <property type="evidence" value="ECO:0007669"/>
    <property type="project" value="UniProtKB-UniRule"/>
</dbReference>
<dbReference type="PROSITE" id="PS51847">
    <property type="entry name" value="SMP"/>
    <property type="match status" value="1"/>
</dbReference>
<keyword evidence="2 8" id="KW-0812">Transmembrane</keyword>
<comment type="caution">
    <text evidence="11">The sequence shown here is derived from an EMBL/GenBank/DDBJ whole genome shotgun (WGS) entry which is preliminary data.</text>
</comment>
<dbReference type="AlphaFoldDB" id="A0AAD7AFA3"/>
<dbReference type="Proteomes" id="UP001218218">
    <property type="component" value="Unassembled WGS sequence"/>
</dbReference>
<evidence type="ECO:0000256" key="1">
    <source>
        <dbReference type="ARBA" id="ARBA00022448"/>
    </source>
</evidence>
<dbReference type="GO" id="GO:0005789">
    <property type="term" value="C:endoplasmic reticulum membrane"/>
    <property type="evidence" value="ECO:0007669"/>
    <property type="project" value="UniProtKB-SubCell"/>
</dbReference>
<keyword evidence="4 8" id="KW-1133">Transmembrane helix</keyword>
<comment type="subunit">
    <text evidence="8">Homodimer. Component of the ER-mitochondria encounter structure (ERMES) or MDM complex, composed of MMM1, MDM10, MDM12 and MDM34. A MMM1 homodimer associates with one molecule of MDM12 on each side in a pairwise head-to-tail manner, and the SMP-LTD domains of MMM1 and MDM12 generate a continuous hydrophobic tunnel for phospholipid trafficking.</text>
</comment>
<dbReference type="CDD" id="cd21671">
    <property type="entry name" value="SMP_Mmm1"/>
    <property type="match status" value="1"/>
</dbReference>
<dbReference type="GO" id="GO:0015914">
    <property type="term" value="P:phospholipid transport"/>
    <property type="evidence" value="ECO:0007669"/>
    <property type="project" value="TreeGrafter"/>
</dbReference>
<comment type="similarity">
    <text evidence="8">Belongs to the MMM1 family.</text>
</comment>
<evidence type="ECO:0000256" key="3">
    <source>
        <dbReference type="ARBA" id="ARBA00022824"/>
    </source>
</evidence>
<feature type="domain" description="SMP-LTD" evidence="10">
    <location>
        <begin position="76"/>
        <end position="282"/>
    </location>
</feature>
<keyword evidence="6" id="KW-0446">Lipid-binding</keyword>
<gene>
    <name evidence="8" type="primary">MMM1</name>
    <name evidence="11" type="ORF">DFH08DRAFT_472804</name>
</gene>
<dbReference type="EMBL" id="JARIHO010000008">
    <property type="protein sequence ID" value="KAJ7357050.1"/>
    <property type="molecule type" value="Genomic_DNA"/>
</dbReference>
<accession>A0AAD7AFA3</accession>
<evidence type="ECO:0000313" key="12">
    <source>
        <dbReference type="Proteomes" id="UP001218218"/>
    </source>
</evidence>
<comment type="subcellular location">
    <subcellularLocation>
        <location evidence="8">Endoplasmic reticulum membrane</location>
        <topology evidence="8">Single-pass type I membrane protein</topology>
    </subcellularLocation>
    <text evidence="8">The ERMES/MDM complex localizes to a few discrete foci (around 10 per single cell), that represent mitochondria-endoplasmic reticulum junctions. These foci are often found next to mtDNA nucleoids.</text>
</comment>
<evidence type="ECO:0000256" key="9">
    <source>
        <dbReference type="SAM" id="Phobius"/>
    </source>
</evidence>
<dbReference type="PANTHER" id="PTHR13466">
    <property type="entry name" value="TEX2 PROTEIN-RELATED"/>
    <property type="match status" value="1"/>
</dbReference>
<dbReference type="PANTHER" id="PTHR13466:SF0">
    <property type="entry name" value="SMP-LTD DOMAIN-CONTAINING PROTEIN"/>
    <property type="match status" value="1"/>
</dbReference>
<dbReference type="InterPro" id="IPR027537">
    <property type="entry name" value="Mmm1"/>
</dbReference>
<feature type="transmembrane region" description="Helical" evidence="9">
    <location>
        <begin position="12"/>
        <end position="36"/>
    </location>
</feature>
<keyword evidence="12" id="KW-1185">Reference proteome</keyword>
<proteinExistence type="inferred from homology"/>
<protein>
    <recommendedName>
        <fullName evidence="8">Maintenance of mitochondrial morphology protein 1</fullName>
    </recommendedName>
</protein>
<comment type="function">
    <text evidence="8">Component of the ERMES/MDM complex, which serves as a molecular tether to connect the endoplasmic reticulum (ER) and mitochondria. Components of this complex are involved in the control of mitochondrial shape and protein biogenesis, and function in nonvesicular lipid trafficking between the ER and mitochondria. The MDM12-MMM1 subcomplex functions in the major beta-barrel assembly pathway that is responsible for biogenesis of all outer membrane beta-barrel proteins, and acts in a late step after the SAM complex. The MDM10-MDM12-MMM1 subcomplex further acts in the TOM40-specific pathway after the action of the MDM12-MMM1 complex. Essential for establishing and maintaining the structure of mitochondria and maintenance of mtDNA nucleoids.</text>
</comment>
<evidence type="ECO:0000256" key="2">
    <source>
        <dbReference type="ARBA" id="ARBA00022692"/>
    </source>
</evidence>
<organism evidence="11 12">
    <name type="scientific">Mycena albidolilacea</name>
    <dbReference type="NCBI Taxonomy" id="1033008"/>
    <lineage>
        <taxon>Eukaryota</taxon>
        <taxon>Fungi</taxon>
        <taxon>Dikarya</taxon>
        <taxon>Basidiomycota</taxon>
        <taxon>Agaricomycotina</taxon>
        <taxon>Agaricomycetes</taxon>
        <taxon>Agaricomycetidae</taxon>
        <taxon>Agaricales</taxon>
        <taxon>Marasmiineae</taxon>
        <taxon>Mycenaceae</taxon>
        <taxon>Mycena</taxon>
    </lineage>
</organism>
<dbReference type="GO" id="GO:0032865">
    <property type="term" value="C:ERMES complex"/>
    <property type="evidence" value="ECO:0007669"/>
    <property type="project" value="UniProtKB-UniRule"/>
</dbReference>
<keyword evidence="1" id="KW-0813">Transport</keyword>
<sequence>MGNNYVFSLQPTFTQGLILGQLSVMALLVLILKYLFLDSTERPFETSSYHPRVDSERLLRKQNLSSHSVAENIDEKAESAEWFNMLLQQIVEIYRSKLRDGLSGVEGDEVARKRIEDYANKIRPSGFLDHINILSVDLGVSAPRIYNARIKRQKCSEPLSEAEVDVNYTDTISIALSTSYLFNYPMPSFARLPVQLTISLSLFKASIIITPPSPTSPTPVVTLTIPPEFTLDLSTTSDVGSRAKLANVPKLHELIQHQVRRLLASQKPWRVHLPGVSSVEEVRQVLKELKEEPVL</sequence>